<dbReference type="RefSeq" id="WP_160953297.1">
    <property type="nucleotide sequence ID" value="NZ_WWEQ01000027.1"/>
</dbReference>
<dbReference type="EMBL" id="WWEQ01000027">
    <property type="protein sequence ID" value="MYM19868.1"/>
    <property type="molecule type" value="Genomic_DNA"/>
</dbReference>
<evidence type="ECO:0000313" key="4">
    <source>
        <dbReference type="Proteomes" id="UP000469215"/>
    </source>
</evidence>
<keyword evidence="1" id="KW-1133">Transmembrane helix</keyword>
<feature type="domain" description="Endonuclease/exonuclease/phosphatase" evidence="2">
    <location>
        <begin position="101"/>
        <end position="297"/>
    </location>
</feature>
<dbReference type="GO" id="GO:0004519">
    <property type="term" value="F:endonuclease activity"/>
    <property type="evidence" value="ECO:0007669"/>
    <property type="project" value="UniProtKB-KW"/>
</dbReference>
<keyword evidence="1" id="KW-0472">Membrane</keyword>
<name>A0A6N9H724_9MICO</name>
<keyword evidence="1" id="KW-0812">Transmembrane</keyword>
<gene>
    <name evidence="3" type="ORF">GSY69_07780</name>
</gene>
<dbReference type="Gene3D" id="3.60.10.10">
    <property type="entry name" value="Endonuclease/exonuclease/phosphatase"/>
    <property type="match status" value="1"/>
</dbReference>
<dbReference type="Pfam" id="PF03372">
    <property type="entry name" value="Exo_endo_phos"/>
    <property type="match status" value="1"/>
</dbReference>
<dbReference type="InterPro" id="IPR005135">
    <property type="entry name" value="Endo/exonuclease/phosphatase"/>
</dbReference>
<dbReference type="Proteomes" id="UP000469215">
    <property type="component" value="Unassembled WGS sequence"/>
</dbReference>
<evidence type="ECO:0000259" key="2">
    <source>
        <dbReference type="Pfam" id="PF03372"/>
    </source>
</evidence>
<keyword evidence="3" id="KW-0378">Hydrolase</keyword>
<keyword evidence="3" id="KW-0255">Endonuclease</keyword>
<dbReference type="SUPFAM" id="SSF56219">
    <property type="entry name" value="DNase I-like"/>
    <property type="match status" value="1"/>
</dbReference>
<keyword evidence="3" id="KW-0540">Nuclease</keyword>
<evidence type="ECO:0000256" key="1">
    <source>
        <dbReference type="SAM" id="Phobius"/>
    </source>
</evidence>
<protein>
    <submittedName>
        <fullName evidence="3">Endonuclease</fullName>
    </submittedName>
</protein>
<accession>A0A6N9H724</accession>
<proteinExistence type="predicted"/>
<comment type="caution">
    <text evidence="3">The sequence shown here is derived from an EMBL/GenBank/DDBJ whole genome shotgun (WGS) entry which is preliminary data.</text>
</comment>
<feature type="transmembrane region" description="Helical" evidence="1">
    <location>
        <begin position="37"/>
        <end position="58"/>
    </location>
</feature>
<sequence length="307" mass="32987">MSATPKRALKGIAVLIAGTLVAALLLLHSLLPTSRGIALVVESALPWTWILIVLVVLAGLIRFSVLSIIGVLVPAIVWAAMFGAYLRPAHAPEHSGLVVATQNVGARGSQPTATVQALTEHQPDIVAVEELESLSGKIIRKRLDGKFSHSHVADTVGVWTKWPLKDTEEIGLGLQWPRAFATTVQTDEGDVRFYAVHMPSVRPGQESLRNAALSKLAEVVRADRSQRIIVAGDFNAGSSDRYFSELSSQLTDTRRAVGGGFGFTWPAQFPLVRLDHILVRGLTPTGDSVMGEGTSDHRGVIGYLDVP</sequence>
<feature type="transmembrane region" description="Helical" evidence="1">
    <location>
        <begin position="12"/>
        <end position="31"/>
    </location>
</feature>
<reference evidence="3 4" key="1">
    <citation type="submission" date="2020-01" db="EMBL/GenBank/DDBJ databases">
        <authorList>
            <person name="Deng T."/>
        </authorList>
    </citation>
    <scope>NUCLEOTIDE SEQUENCE [LARGE SCALE GENOMIC DNA]</scope>
    <source>
        <strain evidence="3 4">5221</strain>
    </source>
</reference>
<dbReference type="AlphaFoldDB" id="A0A6N9H724"/>
<organism evidence="3 4">
    <name type="scientific">Brevibacterium rongguiense</name>
    <dbReference type="NCBI Taxonomy" id="2695267"/>
    <lineage>
        <taxon>Bacteria</taxon>
        <taxon>Bacillati</taxon>
        <taxon>Actinomycetota</taxon>
        <taxon>Actinomycetes</taxon>
        <taxon>Micrococcales</taxon>
        <taxon>Brevibacteriaceae</taxon>
        <taxon>Brevibacterium</taxon>
    </lineage>
</organism>
<keyword evidence="4" id="KW-1185">Reference proteome</keyword>
<feature type="transmembrane region" description="Helical" evidence="1">
    <location>
        <begin position="65"/>
        <end position="86"/>
    </location>
</feature>
<dbReference type="InterPro" id="IPR036691">
    <property type="entry name" value="Endo/exonu/phosph_ase_sf"/>
</dbReference>
<evidence type="ECO:0000313" key="3">
    <source>
        <dbReference type="EMBL" id="MYM19868.1"/>
    </source>
</evidence>